<keyword evidence="2" id="KW-0472">Membrane</keyword>
<evidence type="ECO:0000256" key="2">
    <source>
        <dbReference type="SAM" id="Phobius"/>
    </source>
</evidence>
<gene>
    <name evidence="3" type="ORF">BMYO_0302</name>
</gene>
<name>A0A261FQQ9_9BIFI</name>
<feature type="transmembrane region" description="Helical" evidence="2">
    <location>
        <begin position="551"/>
        <end position="578"/>
    </location>
</feature>
<dbReference type="PANTHER" id="PTHR43265">
    <property type="entry name" value="ESTERASE ESTD"/>
    <property type="match status" value="1"/>
</dbReference>
<dbReference type="PANTHER" id="PTHR43265:SF1">
    <property type="entry name" value="ESTERASE ESTD"/>
    <property type="match status" value="1"/>
</dbReference>
<dbReference type="Gene3D" id="3.40.50.1820">
    <property type="entry name" value="alpha/beta hydrolase"/>
    <property type="match status" value="1"/>
</dbReference>
<evidence type="ECO:0000313" key="3">
    <source>
        <dbReference type="EMBL" id="OZG61418.1"/>
    </source>
</evidence>
<dbReference type="SUPFAM" id="SSF53474">
    <property type="entry name" value="alpha/beta-Hydrolases"/>
    <property type="match status" value="1"/>
</dbReference>
<organism evidence="3 4">
    <name type="scientific">Bifidobacterium myosotis</name>
    <dbReference type="NCBI Taxonomy" id="1630166"/>
    <lineage>
        <taxon>Bacteria</taxon>
        <taxon>Bacillati</taxon>
        <taxon>Actinomycetota</taxon>
        <taxon>Actinomycetes</taxon>
        <taxon>Bifidobacteriales</taxon>
        <taxon>Bifidobacteriaceae</taxon>
        <taxon>Bifidobacterium</taxon>
    </lineage>
</organism>
<keyword evidence="2" id="KW-0812">Transmembrane</keyword>
<feature type="transmembrane region" description="Helical" evidence="2">
    <location>
        <begin position="590"/>
        <end position="611"/>
    </location>
</feature>
<dbReference type="GO" id="GO:0052689">
    <property type="term" value="F:carboxylic ester hydrolase activity"/>
    <property type="evidence" value="ECO:0007669"/>
    <property type="project" value="TreeGrafter"/>
</dbReference>
<dbReference type="InterPro" id="IPR053145">
    <property type="entry name" value="AB_hydrolase_Est10"/>
</dbReference>
<reference evidence="3 4" key="1">
    <citation type="journal article" date="2017" name="BMC Genomics">
        <title>Comparative genomic and phylogenomic analyses of the Bifidobacteriaceae family.</title>
        <authorList>
            <person name="Lugli G.A."/>
            <person name="Milani C."/>
            <person name="Turroni F."/>
            <person name="Duranti S."/>
            <person name="Mancabelli L."/>
            <person name="Mangifesta M."/>
            <person name="Ferrario C."/>
            <person name="Modesto M."/>
            <person name="Mattarelli P."/>
            <person name="Jiri K."/>
            <person name="van Sinderen D."/>
            <person name="Ventura M."/>
        </authorList>
    </citation>
    <scope>NUCLEOTIDE SEQUENCE [LARGE SCALE GENOMIC DNA]</scope>
    <source>
        <strain evidence="3 4">DSM 100196</strain>
    </source>
</reference>
<comment type="caution">
    <text evidence="3">The sequence shown here is derived from an EMBL/GenBank/DDBJ whole genome shotgun (WGS) entry which is preliminary data.</text>
</comment>
<keyword evidence="2" id="KW-1133">Transmembrane helix</keyword>
<dbReference type="EMBL" id="MWWW01000003">
    <property type="protein sequence ID" value="OZG61418.1"/>
    <property type="molecule type" value="Genomic_DNA"/>
</dbReference>
<feature type="transmembrane region" description="Helical" evidence="2">
    <location>
        <begin position="432"/>
        <end position="462"/>
    </location>
</feature>
<proteinExistence type="predicted"/>
<feature type="region of interest" description="Disordered" evidence="1">
    <location>
        <begin position="363"/>
        <end position="398"/>
    </location>
</feature>
<accession>A0A261FQQ9</accession>
<evidence type="ECO:0000256" key="1">
    <source>
        <dbReference type="SAM" id="MobiDB-lite"/>
    </source>
</evidence>
<protein>
    <submittedName>
        <fullName evidence="3">Peptidase S9</fullName>
    </submittedName>
</protein>
<sequence length="649" mass="67793">MKRMLRVTVMAVVLLLAFATLGWAMTPRWSIQPYADHLAVASPSPDIEPAVRNGATIPREGRYRTRETRITVDVGDGERLPAVLREPVDAPGNRPACLFIHGSGTSGAEDFGDIANAMASAGIVTLVPAKRGDGYTVLHRDYARFARDYGRALDVLRGTSGVDPSKTGIYAESEGTWIATILASARHDIAFAALTSAPVFKGREQMAMAVSAYADAAGAPEPVVRDTAKLLSLDYAPFGLSYADFDADAHLSALTMPVLVSYGTYDTAMPIEQGARRIMETAHRAGNDNVTVRYFAGNHQMRAGNGLFAPGLPLADGYTQALENWVNGVTIGGAGAGAAGGKSVNSAGGLPGMVADYAGRVDGVAGEEDDTPSGTVTGGRSTSSFGEAKDDTSDDAAWKQAEGWATPQVAGAQPSQRFAAPSRTNSGIVGSLGVLVALMALTPLLLGVSAMLGLAISVIALISRRRHGVIVPVRGKRAALHVRSVAAIADGPASAPVLPCVASARAMRDDAPAVGPATGPLTARARIHAPSRAGFPNDPAYDRPPIAGACWMIGMASMTVLVLLYGYLAGVGAAAVFLKPLPSLFGVGWVMLRLMSLALTVLLAWRFEYLWTNRGGIVGIRRVVCVLTVVAALAALTCMAFWGLFDLPL</sequence>
<evidence type="ECO:0000313" key="4">
    <source>
        <dbReference type="Proteomes" id="UP000216871"/>
    </source>
</evidence>
<keyword evidence="4" id="KW-1185">Reference proteome</keyword>
<feature type="compositionally biased region" description="Low complexity" evidence="1">
    <location>
        <begin position="372"/>
        <end position="386"/>
    </location>
</feature>
<dbReference type="Proteomes" id="UP000216871">
    <property type="component" value="Unassembled WGS sequence"/>
</dbReference>
<dbReference type="RefSeq" id="WP_233427999.1">
    <property type="nucleotide sequence ID" value="NZ_MWWW01000003.1"/>
</dbReference>
<dbReference type="AlphaFoldDB" id="A0A261FQQ9"/>
<dbReference type="InterPro" id="IPR029058">
    <property type="entry name" value="AB_hydrolase_fold"/>
</dbReference>
<feature type="transmembrane region" description="Helical" evidence="2">
    <location>
        <begin position="623"/>
        <end position="645"/>
    </location>
</feature>